<dbReference type="PROSITE" id="PS51257">
    <property type="entry name" value="PROKAR_LIPOPROTEIN"/>
    <property type="match status" value="1"/>
</dbReference>
<accession>A0A183U2F0</accession>
<dbReference type="Proteomes" id="UP000050794">
    <property type="component" value="Unassembled WGS sequence"/>
</dbReference>
<dbReference type="EMBL" id="UYWY01002839">
    <property type="protein sequence ID" value="VDM28388.1"/>
    <property type="molecule type" value="Genomic_DNA"/>
</dbReference>
<evidence type="ECO:0000313" key="3">
    <source>
        <dbReference type="WBParaSite" id="TCNE_0000267001-mRNA-1"/>
    </source>
</evidence>
<reference evidence="3" key="1">
    <citation type="submission" date="2016-06" db="UniProtKB">
        <authorList>
            <consortium name="WormBaseParasite"/>
        </authorList>
    </citation>
    <scope>IDENTIFICATION</scope>
</reference>
<keyword evidence="2" id="KW-1185">Reference proteome</keyword>
<evidence type="ECO:0000313" key="1">
    <source>
        <dbReference type="EMBL" id="VDM28388.1"/>
    </source>
</evidence>
<evidence type="ECO:0000313" key="2">
    <source>
        <dbReference type="Proteomes" id="UP000050794"/>
    </source>
</evidence>
<name>A0A183U2F0_TOXCA</name>
<protein>
    <submittedName>
        <fullName evidence="3">Lipoprotein</fullName>
    </submittedName>
</protein>
<reference evidence="1 2" key="2">
    <citation type="submission" date="2018-11" db="EMBL/GenBank/DDBJ databases">
        <authorList>
            <consortium name="Pathogen Informatics"/>
        </authorList>
    </citation>
    <scope>NUCLEOTIDE SEQUENCE [LARGE SCALE GENOMIC DNA]</scope>
</reference>
<gene>
    <name evidence="1" type="ORF">TCNE_LOCUS2671</name>
</gene>
<dbReference type="WBParaSite" id="TCNE_0000267001-mRNA-1">
    <property type="protein sequence ID" value="TCNE_0000267001-mRNA-1"/>
    <property type="gene ID" value="TCNE_0000267001"/>
</dbReference>
<organism evidence="2 3">
    <name type="scientific">Toxocara canis</name>
    <name type="common">Canine roundworm</name>
    <dbReference type="NCBI Taxonomy" id="6265"/>
    <lineage>
        <taxon>Eukaryota</taxon>
        <taxon>Metazoa</taxon>
        <taxon>Ecdysozoa</taxon>
        <taxon>Nematoda</taxon>
        <taxon>Chromadorea</taxon>
        <taxon>Rhabditida</taxon>
        <taxon>Spirurina</taxon>
        <taxon>Ascaridomorpha</taxon>
        <taxon>Ascaridoidea</taxon>
        <taxon>Toxocaridae</taxon>
        <taxon>Toxocara</taxon>
    </lineage>
</organism>
<dbReference type="AlphaFoldDB" id="A0A183U2F0"/>
<proteinExistence type="predicted"/>
<sequence>MLKRLFGHNTSVFASCNAYLTTHRNGEPPTDYTEMVNRRHEMAEFNTDCTDFMVNAEERRPAPAKIEEIHAMPLANDAH</sequence>